<keyword evidence="2" id="KW-0645">Protease</keyword>
<dbReference type="Proteomes" id="UP000243719">
    <property type="component" value="Unassembled WGS sequence"/>
</dbReference>
<feature type="domain" description="Peptidase M16 C-terminal" evidence="1">
    <location>
        <begin position="185"/>
        <end position="352"/>
    </location>
</feature>
<dbReference type="GO" id="GO:0046872">
    <property type="term" value="F:metal ion binding"/>
    <property type="evidence" value="ECO:0007669"/>
    <property type="project" value="InterPro"/>
</dbReference>
<dbReference type="RefSeq" id="WP_139169581.1">
    <property type="nucleotide sequence ID" value="NZ_FNLO01000004.1"/>
</dbReference>
<evidence type="ECO:0000313" key="2">
    <source>
        <dbReference type="EMBL" id="SDV48222.1"/>
    </source>
</evidence>
<proteinExistence type="predicted"/>
<dbReference type="OrthoDB" id="9811314at2"/>
<dbReference type="Pfam" id="PF05193">
    <property type="entry name" value="Peptidase_M16_C"/>
    <property type="match status" value="1"/>
</dbReference>
<protein>
    <submittedName>
        <fullName evidence="2">Zinc protease</fullName>
    </submittedName>
</protein>
<sequence>MSRQHRPLPAAPAVARWHTANGVEVRFVARHEVPIVDVNLDFDAGAVHDPADRAGVAELVRSLLFTAIPRGDTGPALDEEAIEAAFDELGAELSVDVRPSCLSVGLRMLSAAAWREPAIALLGRGLSRPRFGVRVFERERDRLEAWLAEQETETEWVAERAFETGVFGDHPLARTPDADSLQRIALSDLDAFWRSHCGAAGAILTIVGDLSQAAAEDLAARLTVGLPPGAATSVDYRFAPAQATLQRVAHDAAQAHVLVGALTVPATHADAVPLALANRALNWRLHAVVRERDGLAYDVSSTLLASRYGFVRVALKTRADQAEQALGAVLEVMDAYQRDGVDADDFERMRNEMLRGYPLGLDSNAKLLRHVADTGFDGLPPDELARWPARAAAVALDEASRAFAAHLAPARRVSVIVGGR</sequence>
<dbReference type="Gene3D" id="3.30.830.10">
    <property type="entry name" value="Metalloenzyme, LuxS/M16 peptidase-like"/>
    <property type="match status" value="2"/>
</dbReference>
<evidence type="ECO:0000313" key="3">
    <source>
        <dbReference type="Proteomes" id="UP000243719"/>
    </source>
</evidence>
<dbReference type="EMBL" id="FNLO01000004">
    <property type="protein sequence ID" value="SDV48222.1"/>
    <property type="molecule type" value="Genomic_DNA"/>
</dbReference>
<dbReference type="GO" id="GO:0006508">
    <property type="term" value="P:proteolysis"/>
    <property type="evidence" value="ECO:0007669"/>
    <property type="project" value="UniProtKB-KW"/>
</dbReference>
<evidence type="ECO:0000259" key="1">
    <source>
        <dbReference type="Pfam" id="PF05193"/>
    </source>
</evidence>
<organism evidence="2 3">
    <name type="scientific">Chitinasiproducens palmae</name>
    <dbReference type="NCBI Taxonomy" id="1770053"/>
    <lineage>
        <taxon>Bacteria</taxon>
        <taxon>Pseudomonadati</taxon>
        <taxon>Pseudomonadota</taxon>
        <taxon>Betaproteobacteria</taxon>
        <taxon>Burkholderiales</taxon>
        <taxon>Burkholderiaceae</taxon>
        <taxon>Chitinasiproducens</taxon>
    </lineage>
</organism>
<dbReference type="STRING" id="1770053.SAMN05216551_104269"/>
<keyword evidence="3" id="KW-1185">Reference proteome</keyword>
<dbReference type="GO" id="GO:0008233">
    <property type="term" value="F:peptidase activity"/>
    <property type="evidence" value="ECO:0007669"/>
    <property type="project" value="UniProtKB-KW"/>
</dbReference>
<dbReference type="PANTHER" id="PTHR11851:SF224">
    <property type="entry name" value="PROCESSING PROTEASE"/>
    <property type="match status" value="1"/>
</dbReference>
<dbReference type="InterPro" id="IPR050361">
    <property type="entry name" value="MPP/UQCRC_Complex"/>
</dbReference>
<gene>
    <name evidence="2" type="ORF">SAMN05216551_104269</name>
</gene>
<dbReference type="SUPFAM" id="SSF63411">
    <property type="entry name" value="LuxS/MPP-like metallohydrolase"/>
    <property type="match status" value="2"/>
</dbReference>
<dbReference type="InterPro" id="IPR007863">
    <property type="entry name" value="Peptidase_M16_C"/>
</dbReference>
<accession>A0A1H2PNJ5</accession>
<dbReference type="InterPro" id="IPR011249">
    <property type="entry name" value="Metalloenz_LuxS/M16"/>
</dbReference>
<keyword evidence="2" id="KW-0378">Hydrolase</keyword>
<reference evidence="3" key="1">
    <citation type="submission" date="2016-09" db="EMBL/GenBank/DDBJ databases">
        <authorList>
            <person name="Varghese N."/>
            <person name="Submissions S."/>
        </authorList>
    </citation>
    <scope>NUCLEOTIDE SEQUENCE [LARGE SCALE GENOMIC DNA]</scope>
    <source>
        <strain evidence="3">JS23</strain>
    </source>
</reference>
<dbReference type="AlphaFoldDB" id="A0A1H2PNJ5"/>
<dbReference type="PANTHER" id="PTHR11851">
    <property type="entry name" value="METALLOPROTEASE"/>
    <property type="match status" value="1"/>
</dbReference>
<name>A0A1H2PNJ5_9BURK</name>